<dbReference type="KEGG" id="ccot:CCAX7_54920"/>
<dbReference type="Gene3D" id="2.30.130.30">
    <property type="entry name" value="Hypothetical protein"/>
    <property type="match status" value="1"/>
</dbReference>
<dbReference type="EMBL" id="AP025739">
    <property type="protein sequence ID" value="BDI33441.1"/>
    <property type="molecule type" value="Genomic_DNA"/>
</dbReference>
<dbReference type="RefSeq" id="WP_125206353.1">
    <property type="nucleotide sequence ID" value="NZ_AP025739.1"/>
</dbReference>
<gene>
    <name evidence="1" type="ORF">CCAX7_54920</name>
</gene>
<proteinExistence type="predicted"/>
<evidence type="ECO:0000313" key="2">
    <source>
        <dbReference type="Proteomes" id="UP000287394"/>
    </source>
</evidence>
<reference evidence="1 2" key="1">
    <citation type="journal article" date="2019" name="Int. J. Syst. Evol. Microbiol.">
        <title>Capsulimonas corticalis gen. nov., sp. nov., an aerobic capsulated bacterium, of a novel bacterial order, Capsulimonadales ord. nov., of the class Armatimonadia of the phylum Armatimonadetes.</title>
        <authorList>
            <person name="Li J."/>
            <person name="Kudo C."/>
            <person name="Tonouchi A."/>
        </authorList>
    </citation>
    <scope>NUCLEOTIDE SEQUENCE [LARGE SCALE GENOMIC DNA]</scope>
    <source>
        <strain evidence="1 2">AX-7</strain>
    </source>
</reference>
<organism evidence="1 2">
    <name type="scientific">Capsulimonas corticalis</name>
    <dbReference type="NCBI Taxonomy" id="2219043"/>
    <lineage>
        <taxon>Bacteria</taxon>
        <taxon>Bacillati</taxon>
        <taxon>Armatimonadota</taxon>
        <taxon>Armatimonadia</taxon>
        <taxon>Capsulimonadales</taxon>
        <taxon>Capsulimonadaceae</taxon>
        <taxon>Capsulimonas</taxon>
    </lineage>
</organism>
<keyword evidence="2" id="KW-1185">Reference proteome</keyword>
<protein>
    <submittedName>
        <fullName evidence="1">Uncharacterized protein</fullName>
    </submittedName>
</protein>
<dbReference type="SUPFAM" id="SSF88697">
    <property type="entry name" value="PUA domain-like"/>
    <property type="match status" value="1"/>
</dbReference>
<dbReference type="InterPro" id="IPR015947">
    <property type="entry name" value="PUA-like_sf"/>
</dbReference>
<evidence type="ECO:0000313" key="1">
    <source>
        <dbReference type="EMBL" id="BDI33441.1"/>
    </source>
</evidence>
<sequence>MIINPPVKPRFIPATSLWNPWAMLMALEEKRNETRHWSTTYRGPIVIHAAQRFQPGERLKCAEQPFKEVFLATILKDVDWDALGGRTAAAYDKVIRDLMPCSALLCIVNIVDCRETTSKAAARHRYGDYEEAFGDYNPGRYAFVTEMVRVFEEPIPYSGKQGWFHVPEELVL</sequence>
<dbReference type="OrthoDB" id="359066at2"/>
<accession>A0A402D5R9</accession>
<dbReference type="Proteomes" id="UP000287394">
    <property type="component" value="Chromosome"/>
</dbReference>
<name>A0A402D5R9_9BACT</name>
<dbReference type="AlphaFoldDB" id="A0A402D5R9"/>